<evidence type="ECO:0000313" key="3">
    <source>
        <dbReference type="WBParaSite" id="Hba_14321"/>
    </source>
</evidence>
<dbReference type="InterPro" id="IPR036397">
    <property type="entry name" value="RNaseH_sf"/>
</dbReference>
<dbReference type="InterPro" id="IPR038717">
    <property type="entry name" value="Tc1-like_DDE_dom"/>
</dbReference>
<protein>
    <submittedName>
        <fullName evidence="3">DDE_3 domain-containing protein</fullName>
    </submittedName>
</protein>
<feature type="domain" description="Tc1-like transposase DDE" evidence="1">
    <location>
        <begin position="84"/>
        <end position="233"/>
    </location>
</feature>
<dbReference type="Gene3D" id="3.30.420.10">
    <property type="entry name" value="Ribonuclease H-like superfamily/Ribonuclease H"/>
    <property type="match status" value="1"/>
</dbReference>
<evidence type="ECO:0000259" key="1">
    <source>
        <dbReference type="Pfam" id="PF13358"/>
    </source>
</evidence>
<dbReference type="PANTHER" id="PTHR23022">
    <property type="entry name" value="TRANSPOSABLE ELEMENT-RELATED"/>
    <property type="match status" value="1"/>
</dbReference>
<keyword evidence="2" id="KW-1185">Reference proteome</keyword>
<name>A0A1I7X9Q8_HETBA</name>
<sequence length="273" mass="30810">MGRASTLSLDGRGQIKVLSTTGYTVKRSADVVKRSRKAIMNFLRHQEEYGIKKSSGRPSKLNDCEKGKFCGQRRVAQSASIKSVIFSDEKKFNLDGPDGCHSYWRDLGKEPLHFSTRNFGGGSVMVWGAFSDMGLVDLAFVSTKMNNIDYQGVLGHRLVPYVQRFPGVSFTFQQENATIHASQSTKTWLQDNNVDTMDCPSCSSDLNPMENLWTILVRRIYSANRQFEIVKDLQSAISKVWSKVDKSIIKNIVITMSERIFQVINRSGSCTYY</sequence>
<dbReference type="Proteomes" id="UP000095283">
    <property type="component" value="Unplaced"/>
</dbReference>
<dbReference type="Gene3D" id="1.10.10.60">
    <property type="entry name" value="Homeodomain-like"/>
    <property type="match status" value="1"/>
</dbReference>
<dbReference type="GO" id="GO:0003676">
    <property type="term" value="F:nucleic acid binding"/>
    <property type="evidence" value="ECO:0007669"/>
    <property type="project" value="InterPro"/>
</dbReference>
<reference evidence="3" key="1">
    <citation type="submission" date="2016-11" db="UniProtKB">
        <authorList>
            <consortium name="WormBaseParasite"/>
        </authorList>
    </citation>
    <scope>IDENTIFICATION</scope>
</reference>
<dbReference type="WBParaSite" id="Hba_14321">
    <property type="protein sequence ID" value="Hba_14321"/>
    <property type="gene ID" value="Hba_14321"/>
</dbReference>
<dbReference type="InterPro" id="IPR052338">
    <property type="entry name" value="Transposase_5"/>
</dbReference>
<proteinExistence type="predicted"/>
<evidence type="ECO:0000313" key="2">
    <source>
        <dbReference type="Proteomes" id="UP000095283"/>
    </source>
</evidence>
<dbReference type="Pfam" id="PF13358">
    <property type="entry name" value="DDE_3"/>
    <property type="match status" value="1"/>
</dbReference>
<accession>A0A1I7X9Q8</accession>
<dbReference type="AlphaFoldDB" id="A0A1I7X9Q8"/>
<organism evidence="2 3">
    <name type="scientific">Heterorhabditis bacteriophora</name>
    <name type="common">Entomopathogenic nematode worm</name>
    <dbReference type="NCBI Taxonomy" id="37862"/>
    <lineage>
        <taxon>Eukaryota</taxon>
        <taxon>Metazoa</taxon>
        <taxon>Ecdysozoa</taxon>
        <taxon>Nematoda</taxon>
        <taxon>Chromadorea</taxon>
        <taxon>Rhabditida</taxon>
        <taxon>Rhabditina</taxon>
        <taxon>Rhabditomorpha</taxon>
        <taxon>Strongyloidea</taxon>
        <taxon>Heterorhabditidae</taxon>
        <taxon>Heterorhabditis</taxon>
    </lineage>
</organism>
<dbReference type="PANTHER" id="PTHR23022:SF129">
    <property type="entry name" value="TRANSPOSABLE ELEMENT TC3 TRANSPOSASE"/>
    <property type="match status" value="1"/>
</dbReference>